<dbReference type="EMBL" id="CP009933">
    <property type="protein sequence ID" value="AKA68304.1"/>
    <property type="molecule type" value="Genomic_DNA"/>
</dbReference>
<dbReference type="Pfam" id="PF00015">
    <property type="entry name" value="MCPsignal"/>
    <property type="match status" value="1"/>
</dbReference>
<dbReference type="Proteomes" id="UP000033115">
    <property type="component" value="Chromosome"/>
</dbReference>
<reference evidence="12 13" key="1">
    <citation type="journal article" date="2015" name="J. Biotechnol.">
        <title>Complete genome sequence of a malodorant-producing acetogen, Clostridium scatologenes ATCC 25775(T).</title>
        <authorList>
            <person name="Zhu Z."/>
            <person name="Guo T."/>
            <person name="Zheng H."/>
            <person name="Song T."/>
            <person name="Ouyang P."/>
            <person name="Xie J."/>
        </authorList>
    </citation>
    <scope>NUCLEOTIDE SEQUENCE [LARGE SCALE GENOMIC DNA]</scope>
    <source>
        <strain evidence="12 13">ATCC 25775</strain>
    </source>
</reference>
<dbReference type="AlphaFoldDB" id="A0A0E3JMQ5"/>
<dbReference type="InterPro" id="IPR033479">
    <property type="entry name" value="dCache_1"/>
</dbReference>
<dbReference type="InterPro" id="IPR029151">
    <property type="entry name" value="Sensor-like_sf"/>
</dbReference>
<keyword evidence="9" id="KW-0175">Coiled coil</keyword>
<keyword evidence="3" id="KW-0145">Chemotaxis</keyword>
<comment type="subcellular location">
    <subcellularLocation>
        <location evidence="1">Cell membrane</location>
        <topology evidence="1">Multi-pass membrane protein</topology>
    </subcellularLocation>
</comment>
<evidence type="ECO:0000256" key="8">
    <source>
        <dbReference type="PROSITE-ProRule" id="PRU00284"/>
    </source>
</evidence>
<dbReference type="HOGENOM" id="CLU_000445_107_19_9"/>
<dbReference type="KEGG" id="csq:CSCA_1179"/>
<dbReference type="SUPFAM" id="SSF58104">
    <property type="entry name" value="Methyl-accepting chemotaxis protein (MCP) signaling domain"/>
    <property type="match status" value="1"/>
</dbReference>
<dbReference type="SUPFAM" id="SSF103190">
    <property type="entry name" value="Sensory domain-like"/>
    <property type="match status" value="1"/>
</dbReference>
<keyword evidence="7 8" id="KW-0807">Transducer</keyword>
<evidence type="ECO:0000256" key="2">
    <source>
        <dbReference type="ARBA" id="ARBA00022475"/>
    </source>
</evidence>
<evidence type="ECO:0000256" key="1">
    <source>
        <dbReference type="ARBA" id="ARBA00004651"/>
    </source>
</evidence>
<evidence type="ECO:0000256" key="3">
    <source>
        <dbReference type="ARBA" id="ARBA00022500"/>
    </source>
</evidence>
<dbReference type="PANTHER" id="PTHR32089:SF112">
    <property type="entry name" value="LYSOZYME-LIKE PROTEIN-RELATED"/>
    <property type="match status" value="1"/>
</dbReference>
<organism evidence="12 13">
    <name type="scientific">Clostridium scatologenes</name>
    <dbReference type="NCBI Taxonomy" id="1548"/>
    <lineage>
        <taxon>Bacteria</taxon>
        <taxon>Bacillati</taxon>
        <taxon>Bacillota</taxon>
        <taxon>Clostridia</taxon>
        <taxon>Eubacteriales</taxon>
        <taxon>Clostridiaceae</taxon>
        <taxon>Clostridium</taxon>
    </lineage>
</organism>
<proteinExistence type="predicted"/>
<feature type="transmembrane region" description="Helical" evidence="10">
    <location>
        <begin position="278"/>
        <end position="300"/>
    </location>
</feature>
<evidence type="ECO:0000256" key="7">
    <source>
        <dbReference type="ARBA" id="ARBA00023224"/>
    </source>
</evidence>
<dbReference type="CDD" id="cd12913">
    <property type="entry name" value="PDC1_MCP_like"/>
    <property type="match status" value="1"/>
</dbReference>
<evidence type="ECO:0000256" key="10">
    <source>
        <dbReference type="SAM" id="Phobius"/>
    </source>
</evidence>
<dbReference type="PROSITE" id="PS50111">
    <property type="entry name" value="CHEMOTAXIS_TRANSDUC_2"/>
    <property type="match status" value="1"/>
</dbReference>
<gene>
    <name evidence="12" type="ORF">CSCA_1179</name>
</gene>
<evidence type="ECO:0000256" key="9">
    <source>
        <dbReference type="SAM" id="Coils"/>
    </source>
</evidence>
<dbReference type="CDD" id="cd12912">
    <property type="entry name" value="PDC2_MCP_like"/>
    <property type="match status" value="1"/>
</dbReference>
<dbReference type="Gene3D" id="1.10.287.950">
    <property type="entry name" value="Methyl-accepting chemotaxis protein"/>
    <property type="match status" value="1"/>
</dbReference>
<protein>
    <submittedName>
        <fullName evidence="12">Methyl-accepting chemotaxis sensory transducer with Cache sensor</fullName>
    </submittedName>
</protein>
<keyword evidence="13" id="KW-1185">Reference proteome</keyword>
<dbReference type="STRING" id="1548.CSCA_1179"/>
<sequence length="664" mass="73479">MKSIRSKLILAISSTCIILILISSIISYSISYKTITKQSSEQALIASEKYSELINGWLDGQAKILDETGYAIETLGDFNENNISNYLQSKLKLNSNITDIYIGMTNKKMIDGSGWNPPSDYDCTQRSWYKLAIEKKGLIYTSPFLDQTTKKMVVSISKPITKNGQVLGVISTDINLDLLTDTIKKASPINNSYSYLVDSANNIIIHPNKDFQPKDKELKNLNNVFDSKYMSITSKNSFVLKDYDGTNRYFVSSKVKASNWIIGFAIPTKEFNKPLNSLIVYAAIILILSLIFSLIFASYLSSKLAGPISLITRDINKLKDFDFKNDASESNKALKYKDEIGIIAHSVLNLKEELRKIVEDLKNNSDNILKYSNNVSSSVEQTVMSITDVAKATSQLAEGSIEQAKESETGLKKLNNLADKINAIVLKTNEVKKYSYLTNDVNKKGMSSILDLSSKMELNNDASQKVARNINILSKKSESIGAIVNTIGSIAEQTNLLALNAAIEAARAGESGKGFAVVADEVRNLSEETASSTKEISNMIKEILDEINSTQSNMINAEKIIKEANNSMAESEQSFKTIEDSMSKMIKYIEELTAEIDEVEKNKEIAIKSIEGISVISEEAAASTEEVSASMEEQSSAMEIISSNMEELKNITTSLNKIIDKFKL</sequence>
<dbReference type="GO" id="GO:0006935">
    <property type="term" value="P:chemotaxis"/>
    <property type="evidence" value="ECO:0007669"/>
    <property type="project" value="UniProtKB-KW"/>
</dbReference>
<feature type="coiled-coil region" evidence="9">
    <location>
        <begin position="540"/>
        <end position="651"/>
    </location>
</feature>
<name>A0A0E3JMQ5_CLOSL</name>
<keyword evidence="5 10" id="KW-1133">Transmembrane helix</keyword>
<evidence type="ECO:0000313" key="13">
    <source>
        <dbReference type="Proteomes" id="UP000033115"/>
    </source>
</evidence>
<feature type="domain" description="Methyl-accepting transducer" evidence="11">
    <location>
        <begin position="378"/>
        <end position="635"/>
    </location>
</feature>
<dbReference type="Pfam" id="PF02743">
    <property type="entry name" value="dCache_1"/>
    <property type="match status" value="1"/>
</dbReference>
<dbReference type="PANTHER" id="PTHR32089">
    <property type="entry name" value="METHYL-ACCEPTING CHEMOTAXIS PROTEIN MCPB"/>
    <property type="match status" value="1"/>
</dbReference>
<accession>A0A0E3JMQ5</accession>
<keyword evidence="4 10" id="KW-0812">Transmembrane</keyword>
<evidence type="ECO:0000256" key="4">
    <source>
        <dbReference type="ARBA" id="ARBA00022692"/>
    </source>
</evidence>
<dbReference type="GO" id="GO:0005886">
    <property type="term" value="C:plasma membrane"/>
    <property type="evidence" value="ECO:0007669"/>
    <property type="project" value="UniProtKB-SubCell"/>
</dbReference>
<evidence type="ECO:0000256" key="5">
    <source>
        <dbReference type="ARBA" id="ARBA00022989"/>
    </source>
</evidence>
<keyword evidence="2" id="KW-1003">Cell membrane</keyword>
<dbReference type="InterPro" id="IPR004089">
    <property type="entry name" value="MCPsignal_dom"/>
</dbReference>
<evidence type="ECO:0000313" key="12">
    <source>
        <dbReference type="EMBL" id="AKA68304.1"/>
    </source>
</evidence>
<dbReference type="GO" id="GO:0007165">
    <property type="term" value="P:signal transduction"/>
    <property type="evidence" value="ECO:0007669"/>
    <property type="project" value="UniProtKB-KW"/>
</dbReference>
<dbReference type="SMART" id="SM00283">
    <property type="entry name" value="MA"/>
    <property type="match status" value="1"/>
</dbReference>
<dbReference type="CDD" id="cd11386">
    <property type="entry name" value="MCP_signal"/>
    <property type="match status" value="1"/>
</dbReference>
<evidence type="ECO:0000256" key="6">
    <source>
        <dbReference type="ARBA" id="ARBA00023136"/>
    </source>
</evidence>
<dbReference type="Gene3D" id="3.30.450.20">
    <property type="entry name" value="PAS domain"/>
    <property type="match status" value="2"/>
</dbReference>
<evidence type="ECO:0000259" key="11">
    <source>
        <dbReference type="PROSITE" id="PS50111"/>
    </source>
</evidence>
<dbReference type="RefSeq" id="WP_029163756.1">
    <property type="nucleotide sequence ID" value="NZ_CP009933.1"/>
</dbReference>
<keyword evidence="6 10" id="KW-0472">Membrane</keyword>